<reference evidence="2" key="2">
    <citation type="submission" date="2022-01" db="EMBL/GenBank/DDBJ databases">
        <authorList>
            <person name="Yamashiro T."/>
            <person name="Shiraishi A."/>
            <person name="Satake H."/>
            <person name="Nakayama K."/>
        </authorList>
    </citation>
    <scope>NUCLEOTIDE SEQUENCE</scope>
</reference>
<gene>
    <name evidence="2" type="ORF">Tco_0820392</name>
</gene>
<protein>
    <recommendedName>
        <fullName evidence="4">Ribosomal protein S7</fullName>
    </recommendedName>
</protein>
<feature type="compositionally biased region" description="Basic residues" evidence="1">
    <location>
        <begin position="32"/>
        <end position="43"/>
    </location>
</feature>
<dbReference type="Proteomes" id="UP001151760">
    <property type="component" value="Unassembled WGS sequence"/>
</dbReference>
<dbReference type="EMBL" id="BQNB010012103">
    <property type="protein sequence ID" value="GJS99222.1"/>
    <property type="molecule type" value="Genomic_DNA"/>
</dbReference>
<evidence type="ECO:0000256" key="1">
    <source>
        <dbReference type="SAM" id="MobiDB-lite"/>
    </source>
</evidence>
<evidence type="ECO:0000313" key="2">
    <source>
        <dbReference type="EMBL" id="GJS99222.1"/>
    </source>
</evidence>
<accession>A0ABQ5ADG8</accession>
<evidence type="ECO:0000313" key="3">
    <source>
        <dbReference type="Proteomes" id="UP001151760"/>
    </source>
</evidence>
<evidence type="ECO:0008006" key="4">
    <source>
        <dbReference type="Google" id="ProtNLM"/>
    </source>
</evidence>
<comment type="caution">
    <text evidence="2">The sequence shown here is derived from an EMBL/GenBank/DDBJ whole genome shotgun (WGS) entry which is preliminary data.</text>
</comment>
<feature type="compositionally biased region" description="Polar residues" evidence="1">
    <location>
        <begin position="1"/>
        <end position="14"/>
    </location>
</feature>
<feature type="region of interest" description="Disordered" evidence="1">
    <location>
        <begin position="1"/>
        <end position="43"/>
    </location>
</feature>
<reference evidence="2" key="1">
    <citation type="journal article" date="2022" name="Int. J. Mol. Sci.">
        <title>Draft Genome of Tanacetum Coccineum: Genomic Comparison of Closely Related Tanacetum-Family Plants.</title>
        <authorList>
            <person name="Yamashiro T."/>
            <person name="Shiraishi A."/>
            <person name="Nakayama K."/>
            <person name="Satake H."/>
        </authorList>
    </citation>
    <scope>NUCLEOTIDE SEQUENCE</scope>
</reference>
<name>A0ABQ5ADG8_9ASTR</name>
<proteinExistence type="predicted"/>
<organism evidence="2 3">
    <name type="scientific">Tanacetum coccineum</name>
    <dbReference type="NCBI Taxonomy" id="301880"/>
    <lineage>
        <taxon>Eukaryota</taxon>
        <taxon>Viridiplantae</taxon>
        <taxon>Streptophyta</taxon>
        <taxon>Embryophyta</taxon>
        <taxon>Tracheophyta</taxon>
        <taxon>Spermatophyta</taxon>
        <taxon>Magnoliopsida</taxon>
        <taxon>eudicotyledons</taxon>
        <taxon>Gunneridae</taxon>
        <taxon>Pentapetalae</taxon>
        <taxon>asterids</taxon>
        <taxon>campanulids</taxon>
        <taxon>Asterales</taxon>
        <taxon>Asteraceae</taxon>
        <taxon>Asteroideae</taxon>
        <taxon>Anthemideae</taxon>
        <taxon>Anthemidinae</taxon>
        <taxon>Tanacetum</taxon>
    </lineage>
</organism>
<keyword evidence="3" id="KW-1185">Reference proteome</keyword>
<sequence>MMRSMQWRQGTSKSSLEEEASLFDNPITTKRTSGRQRKTRRKRKTEDVLSVVIQITSLVIVPNTPSVIKRRLLSAVGAIVEMTPKRKRYVSWPNQMRYKPTLLTIAVHP</sequence>